<dbReference type="InterPro" id="IPR036047">
    <property type="entry name" value="F-box-like_dom_sf"/>
</dbReference>
<feature type="compositionally biased region" description="Acidic residues" evidence="1">
    <location>
        <begin position="41"/>
        <end position="50"/>
    </location>
</feature>
<dbReference type="SMART" id="SM00256">
    <property type="entry name" value="FBOX"/>
    <property type="match status" value="1"/>
</dbReference>
<dbReference type="Proteomes" id="UP000011083">
    <property type="component" value="Unassembled WGS sequence"/>
</dbReference>
<dbReference type="CDD" id="cd09917">
    <property type="entry name" value="F-box_SF"/>
    <property type="match status" value="1"/>
</dbReference>
<sequence>MKKRNRRAVFDGFERRDNELERHDQMLRAKSRALRQSAEGDQIESDDEVPQDAPGDAAAAAKGGARSRRARRAAQQSKSMANREASVIAADNVVQSSRAPQHHNQSTASTTATRGQQRMKRGKGRKGRGKYRDDSSSSDGEDAVASKKMMATAAVERKKADNHASTRRERKVPRHLQGQERLKIRGSLPEYMSCLPNEVWAMIIDFLDKKDLLLMSSVSVDWRWLALSHYRHHNCDDLIGQLDFLSANCPHLDSLHVLDAHLSLLPRSLRSLNLSGCHNITNQGMSLLPPALEHLDISECFLVSDIGLRNLSGVVGRTRDEIEEEERERARLVAEQQQREEEEAERRRRKGKAKLDDDADAIQSELESPLDFAPEVIAALPDLVSDDEDADEESTAQQPQPQPTEPEPEPAAGDVGRQLLPVVDNPPFPHLTSLLLHKCFAISSLDFLPRTLEELDISHLNLNFAGRCFTSLPPTIKKLTVTDCRVSDDSLWDLPPSLVYLDLTQCYFITDSGLQALYGMPYLKTLVVRACSRIYGDGLVSLPASLEQLVLSQTNIADESLDTLPASIKKLDLSFTSITNRALLHLPPNLEELNVGWCKHIDDEGLAALPLTLRALGLEDNIKNISDQALVHLYNRHSKSLRVLNLVGCDRITDEGLRYLPRNLTTLCLTLRPANISKNAMKKLQLSGRMELKVMESHRRKILLQAAKAK</sequence>
<evidence type="ECO:0000259" key="2">
    <source>
        <dbReference type="PROSITE" id="PS50181"/>
    </source>
</evidence>
<protein>
    <submittedName>
        <fullName evidence="3">Leucine rich repeat domain containing protein</fullName>
    </submittedName>
</protein>
<accession>L8HJZ9</accession>
<dbReference type="Pfam" id="PF00646">
    <property type="entry name" value="F-box"/>
    <property type="match status" value="1"/>
</dbReference>
<dbReference type="SMART" id="SM00367">
    <property type="entry name" value="LRR_CC"/>
    <property type="match status" value="7"/>
</dbReference>
<feature type="region of interest" description="Disordered" evidence="1">
    <location>
        <begin position="387"/>
        <end position="414"/>
    </location>
</feature>
<dbReference type="InterPro" id="IPR032675">
    <property type="entry name" value="LRR_dom_sf"/>
</dbReference>
<dbReference type="InterPro" id="IPR001810">
    <property type="entry name" value="F-box_dom"/>
</dbReference>
<evidence type="ECO:0000313" key="4">
    <source>
        <dbReference type="Proteomes" id="UP000011083"/>
    </source>
</evidence>
<dbReference type="InterPro" id="IPR006553">
    <property type="entry name" value="Leu-rich_rpt_Cys-con_subtyp"/>
</dbReference>
<keyword evidence="4" id="KW-1185">Reference proteome</keyword>
<name>L8HJZ9_ACACF</name>
<gene>
    <name evidence="3" type="ORF">ACA1_173390</name>
</gene>
<proteinExistence type="predicted"/>
<dbReference type="SUPFAM" id="SSF52047">
    <property type="entry name" value="RNI-like"/>
    <property type="match status" value="1"/>
</dbReference>
<reference evidence="3 4" key="1">
    <citation type="journal article" date="2013" name="Genome Biol.">
        <title>Genome of Acanthamoeba castellanii highlights extensive lateral gene transfer and early evolution of tyrosine kinase signaling.</title>
        <authorList>
            <person name="Clarke M."/>
            <person name="Lohan A.J."/>
            <person name="Liu B."/>
            <person name="Lagkouvardos I."/>
            <person name="Roy S."/>
            <person name="Zafar N."/>
            <person name="Bertelli C."/>
            <person name="Schilde C."/>
            <person name="Kianianmomeni A."/>
            <person name="Burglin T.R."/>
            <person name="Frech C."/>
            <person name="Turcotte B."/>
            <person name="Kopec K.O."/>
            <person name="Synnott J.M."/>
            <person name="Choo C."/>
            <person name="Paponov I."/>
            <person name="Finkler A."/>
            <person name="Soon Heng Tan C."/>
            <person name="Hutchins A.P."/>
            <person name="Weinmeier T."/>
            <person name="Rattei T."/>
            <person name="Chu J.S."/>
            <person name="Gimenez G."/>
            <person name="Irimia M."/>
            <person name="Rigden D.J."/>
            <person name="Fitzpatrick D.A."/>
            <person name="Lorenzo-Morales J."/>
            <person name="Bateman A."/>
            <person name="Chiu C.H."/>
            <person name="Tang P."/>
            <person name="Hegemann P."/>
            <person name="Fromm H."/>
            <person name="Raoult D."/>
            <person name="Greub G."/>
            <person name="Miranda-Saavedra D."/>
            <person name="Chen N."/>
            <person name="Nash P."/>
            <person name="Ginger M.L."/>
            <person name="Horn M."/>
            <person name="Schaap P."/>
            <person name="Caler L."/>
            <person name="Loftus B."/>
        </authorList>
    </citation>
    <scope>NUCLEOTIDE SEQUENCE [LARGE SCALE GENOMIC DNA]</scope>
    <source>
        <strain evidence="3 4">Neff</strain>
    </source>
</reference>
<dbReference type="AlphaFoldDB" id="L8HJZ9"/>
<dbReference type="STRING" id="1257118.L8HJZ9"/>
<dbReference type="Gene3D" id="1.20.1280.50">
    <property type="match status" value="1"/>
</dbReference>
<evidence type="ECO:0000313" key="3">
    <source>
        <dbReference type="EMBL" id="ELR24711.1"/>
    </source>
</evidence>
<dbReference type="EMBL" id="KB007811">
    <property type="protein sequence ID" value="ELR24711.1"/>
    <property type="molecule type" value="Genomic_DNA"/>
</dbReference>
<dbReference type="SMART" id="SM00368">
    <property type="entry name" value="LRR_RI"/>
    <property type="match status" value="4"/>
</dbReference>
<dbReference type="GeneID" id="14925736"/>
<feature type="compositionally biased region" description="Basic residues" evidence="1">
    <location>
        <begin position="117"/>
        <end position="129"/>
    </location>
</feature>
<dbReference type="GO" id="GO:0031146">
    <property type="term" value="P:SCF-dependent proteasomal ubiquitin-dependent protein catabolic process"/>
    <property type="evidence" value="ECO:0007669"/>
    <property type="project" value="TreeGrafter"/>
</dbReference>
<organism evidence="3 4">
    <name type="scientific">Acanthamoeba castellanii (strain ATCC 30010 / Neff)</name>
    <dbReference type="NCBI Taxonomy" id="1257118"/>
    <lineage>
        <taxon>Eukaryota</taxon>
        <taxon>Amoebozoa</taxon>
        <taxon>Discosea</taxon>
        <taxon>Longamoebia</taxon>
        <taxon>Centramoebida</taxon>
        <taxon>Acanthamoebidae</taxon>
        <taxon>Acanthamoeba</taxon>
    </lineage>
</organism>
<feature type="compositionally biased region" description="Basic and acidic residues" evidence="1">
    <location>
        <begin position="155"/>
        <end position="167"/>
    </location>
</feature>
<feature type="compositionally biased region" description="Polar residues" evidence="1">
    <location>
        <begin position="93"/>
        <end position="113"/>
    </location>
</feature>
<dbReference type="KEGG" id="acan:ACA1_173390"/>
<dbReference type="PROSITE" id="PS50181">
    <property type="entry name" value="FBOX"/>
    <property type="match status" value="1"/>
</dbReference>
<dbReference type="RefSeq" id="XP_004356611.1">
    <property type="nucleotide sequence ID" value="XM_004356558.1"/>
</dbReference>
<dbReference type="SUPFAM" id="SSF81383">
    <property type="entry name" value="F-box domain"/>
    <property type="match status" value="1"/>
</dbReference>
<feature type="domain" description="F-box" evidence="2">
    <location>
        <begin position="189"/>
        <end position="233"/>
    </location>
</feature>
<dbReference type="PANTHER" id="PTHR13318">
    <property type="entry name" value="PARTNER OF PAIRED, ISOFORM B-RELATED"/>
    <property type="match status" value="1"/>
</dbReference>
<dbReference type="VEuPathDB" id="AmoebaDB:ACA1_173390"/>
<dbReference type="GO" id="GO:0019005">
    <property type="term" value="C:SCF ubiquitin ligase complex"/>
    <property type="evidence" value="ECO:0007669"/>
    <property type="project" value="TreeGrafter"/>
</dbReference>
<feature type="region of interest" description="Disordered" evidence="1">
    <location>
        <begin position="31"/>
        <end position="176"/>
    </location>
</feature>
<feature type="region of interest" description="Disordered" evidence="1">
    <location>
        <begin position="319"/>
        <end position="359"/>
    </location>
</feature>
<evidence type="ECO:0000256" key="1">
    <source>
        <dbReference type="SAM" id="MobiDB-lite"/>
    </source>
</evidence>
<dbReference type="OrthoDB" id="1708588at2759"/>
<dbReference type="Pfam" id="PF13516">
    <property type="entry name" value="LRR_6"/>
    <property type="match status" value="4"/>
</dbReference>
<dbReference type="InterPro" id="IPR001611">
    <property type="entry name" value="Leu-rich_rpt"/>
</dbReference>
<dbReference type="Gene3D" id="3.80.10.10">
    <property type="entry name" value="Ribonuclease Inhibitor"/>
    <property type="match status" value="4"/>
</dbReference>